<dbReference type="RefSeq" id="XP_013065096.2">
    <property type="nucleotide sequence ID" value="XM_013209642.2"/>
</dbReference>
<dbReference type="InterPro" id="IPR017850">
    <property type="entry name" value="Alkaline_phosphatase_core_sf"/>
</dbReference>
<dbReference type="Pfam" id="PF02995">
    <property type="entry name" value="DUF229"/>
    <property type="match status" value="1"/>
</dbReference>
<dbReference type="VEuPathDB" id="VectorBase:BGLB027473"/>
<protein>
    <submittedName>
        <fullName evidence="1">Uncharacterized protein</fullName>
    </submittedName>
</protein>
<name>A0A2C9L622_BIOGL</name>
<dbReference type="OrthoDB" id="413313at2759"/>
<evidence type="ECO:0000313" key="1">
    <source>
        <dbReference type="EnsemblMetazoa" id="BGLB027473-PA"/>
    </source>
</evidence>
<dbReference type="VEuPathDB" id="VectorBase:BGLAX_042376"/>
<dbReference type="AlphaFoldDB" id="A0A2C9L622"/>
<dbReference type="Gene3D" id="3.40.720.10">
    <property type="entry name" value="Alkaline Phosphatase, subunit A"/>
    <property type="match status" value="1"/>
</dbReference>
<dbReference type="EnsemblMetazoa" id="BGLB027473-RA">
    <property type="protein sequence ID" value="BGLB027473-PA"/>
    <property type="gene ID" value="BGLB027473"/>
</dbReference>
<reference evidence="1" key="1">
    <citation type="submission" date="2020-05" db="UniProtKB">
        <authorList>
            <consortium name="EnsemblMetazoa"/>
        </authorList>
    </citation>
    <scope>IDENTIFICATION</scope>
    <source>
        <strain evidence="1">BB02</strain>
    </source>
</reference>
<dbReference type="GO" id="GO:0005615">
    <property type="term" value="C:extracellular space"/>
    <property type="evidence" value="ECO:0007669"/>
    <property type="project" value="TreeGrafter"/>
</dbReference>
<dbReference type="Proteomes" id="UP000076420">
    <property type="component" value="Unassembled WGS sequence"/>
</dbReference>
<dbReference type="InterPro" id="IPR004245">
    <property type="entry name" value="DUF229"/>
</dbReference>
<accession>A0A2C9L622</accession>
<proteinExistence type="predicted"/>
<sequence length="487" mass="55507">MRDASKTKGLITITLLCCLFIYLLPNFDVLPDRRVPRDEATDTKLHCVLPKPVPTNHNVVVVTAPPKQKSNKSQPEVSFSVDENLTLSVAAPGSEFTCVYQLILWSHDKFRFQLGPWSENFTQTVQLPNEAEHVRLFCTDKSSHPLADYLFEVTPKRKVLEIRNYKDALSDKMTTRISAQNSSVLLILVNGLRQLDFVSSMKRTYGVLMTELQSIGMNYHSQHVFTKFYNMFPILKGRPARTARTSSPNKTEAANEFIWEKFSRQGYVTFSSEDSPEDGTLSFNLSRSRFSDFTSAPLVTAYNFLKSKVPSVKSALRPESWLRNFHLENVEMLFDLFPERPIFSFVHFSRRRRSSQGTTLDDELSTFLSNMKSSGHLDNTLVFLLSDSSKYHLVEQPRSLHVLPLYIYLPSTFVREFPDLVQNLKDNADTITTHFDLYATLVELSGQQDNNVSVLAQGQSLFQKIPFHRSCGKVLVHSLLCSCQTSV</sequence>
<dbReference type="STRING" id="6526.A0A2C9L622"/>
<organism evidence="1 2">
    <name type="scientific">Biomphalaria glabrata</name>
    <name type="common">Bloodfluke planorb</name>
    <name type="synonym">Freshwater snail</name>
    <dbReference type="NCBI Taxonomy" id="6526"/>
    <lineage>
        <taxon>Eukaryota</taxon>
        <taxon>Metazoa</taxon>
        <taxon>Spiralia</taxon>
        <taxon>Lophotrochozoa</taxon>
        <taxon>Mollusca</taxon>
        <taxon>Gastropoda</taxon>
        <taxon>Heterobranchia</taxon>
        <taxon>Euthyneura</taxon>
        <taxon>Panpulmonata</taxon>
        <taxon>Hygrophila</taxon>
        <taxon>Lymnaeoidea</taxon>
        <taxon>Planorbidae</taxon>
        <taxon>Biomphalaria</taxon>
    </lineage>
</organism>
<gene>
    <name evidence="1" type="primary">106053950</name>
</gene>
<dbReference type="PANTHER" id="PTHR10974">
    <property type="entry name" value="FI08016P-RELATED"/>
    <property type="match status" value="1"/>
</dbReference>
<dbReference type="SUPFAM" id="SSF53649">
    <property type="entry name" value="Alkaline phosphatase-like"/>
    <property type="match status" value="1"/>
</dbReference>
<dbReference type="KEGG" id="bgt:106053950"/>
<evidence type="ECO:0000313" key="2">
    <source>
        <dbReference type="Proteomes" id="UP000076420"/>
    </source>
</evidence>
<dbReference type="PANTHER" id="PTHR10974:SF1">
    <property type="entry name" value="FI08016P-RELATED"/>
    <property type="match status" value="1"/>
</dbReference>